<dbReference type="PROSITE" id="PS51192">
    <property type="entry name" value="HELICASE_ATP_BIND_1"/>
    <property type="match status" value="1"/>
</dbReference>
<dbReference type="SMART" id="SM00513">
    <property type="entry name" value="SAP"/>
    <property type="match status" value="1"/>
</dbReference>
<dbReference type="InterPro" id="IPR002711">
    <property type="entry name" value="HNH"/>
</dbReference>
<dbReference type="InterPro" id="IPR003034">
    <property type="entry name" value="SAP_dom"/>
</dbReference>
<accession>A0ABP0ISL0</accession>
<dbReference type="Pfam" id="PF02037">
    <property type="entry name" value="SAP"/>
    <property type="match status" value="1"/>
</dbReference>
<dbReference type="SMART" id="SM00487">
    <property type="entry name" value="DEXDc"/>
    <property type="match status" value="1"/>
</dbReference>
<dbReference type="InterPro" id="IPR003615">
    <property type="entry name" value="HNH_nuc"/>
</dbReference>
<keyword evidence="1" id="KW-0547">Nucleotide-binding</keyword>
<dbReference type="SUPFAM" id="SSF52540">
    <property type="entry name" value="P-loop containing nucleoside triphosphate hydrolases"/>
    <property type="match status" value="2"/>
</dbReference>
<evidence type="ECO:0000256" key="4">
    <source>
        <dbReference type="ARBA" id="ARBA00022840"/>
    </source>
</evidence>
<feature type="region of interest" description="Disordered" evidence="5">
    <location>
        <begin position="1016"/>
        <end position="1039"/>
    </location>
</feature>
<feature type="domain" description="SAP" evidence="6">
    <location>
        <begin position="10"/>
        <end position="44"/>
    </location>
</feature>
<keyword evidence="4" id="KW-0067">ATP-binding</keyword>
<dbReference type="CDD" id="cd18793">
    <property type="entry name" value="SF2_C_SNF"/>
    <property type="match status" value="1"/>
</dbReference>
<dbReference type="EMBL" id="CAXAMM010004669">
    <property type="protein sequence ID" value="CAK9004418.1"/>
    <property type="molecule type" value="Genomic_DNA"/>
</dbReference>
<feature type="domain" description="Helicase C-terminal" evidence="8">
    <location>
        <begin position="637"/>
        <end position="793"/>
    </location>
</feature>
<dbReference type="InterPro" id="IPR038718">
    <property type="entry name" value="SNF2-like_sf"/>
</dbReference>
<keyword evidence="10" id="KW-1185">Reference proteome</keyword>
<dbReference type="CDD" id="cd00085">
    <property type="entry name" value="HNHc"/>
    <property type="match status" value="1"/>
</dbReference>
<dbReference type="InterPro" id="IPR049730">
    <property type="entry name" value="SNF2/RAD54-like_C"/>
</dbReference>
<dbReference type="Pfam" id="PF00176">
    <property type="entry name" value="SNF2-rel_dom"/>
    <property type="match status" value="1"/>
</dbReference>
<dbReference type="Gene3D" id="3.40.50.300">
    <property type="entry name" value="P-loop containing nucleotide triphosphate hydrolases"/>
    <property type="match status" value="1"/>
</dbReference>
<dbReference type="SMART" id="SM00490">
    <property type="entry name" value="HELICc"/>
    <property type="match status" value="1"/>
</dbReference>
<dbReference type="Pfam" id="PF01844">
    <property type="entry name" value="HNH"/>
    <property type="match status" value="1"/>
</dbReference>
<dbReference type="Gene3D" id="1.10.720.30">
    <property type="entry name" value="SAP domain"/>
    <property type="match status" value="1"/>
</dbReference>
<evidence type="ECO:0000256" key="1">
    <source>
        <dbReference type="ARBA" id="ARBA00022741"/>
    </source>
</evidence>
<sequence length="1248" mass="139224">MAEPASEADFVQLRVCQLKAACKARGLETAGNKAQLTARLVEHGGSLKDEVLALRQTYAGGSPIRVQSKLKSKKTGSTRRATGPKICHEDFCRLLLAIEDGSFRCSCGESLRHRNGRFGLFLICGCGHIERLEKAVARMQVQDLEDPVTLTVELESFDMIRVHAKGARDCGQLRAWAEEAQFGEPVQDWEDPSWVFYGAEVVARSGRVERVGYVFDHRQMDMALERLKAVTDRVEHATGKRGKLVRVDQLPVAAAQYLHGKSWMPTAKWAAQVLDDADRCWRDWTSKVQLSGEELMNLFRQRSALWERDLVQVAVAAGVATEEELDWQELLRREVSNPPDATFQLASREAKRLCQAALSRASCLSRLRNFQWEGVRRALELGGRCLIADEMGCGKSAQALGVVAAYDLWPVLIICPACMRLVWAEELEIWLPAILQPRHVHVIYSSNDMLPANRDQGGLGDIRVVIVSYAMARLLFENLSKRPWRLAIVDESHALRMINGKAGQATRAVLELLKPIPRVLLLSGTPSRSNYLDIFTQANLLRPGLLGESFHSFARDYDEPILSSSSHLLPGRCRRSWQLALLLRDAIMVRRRKSQVLEDLPPKHRRLVRLALTAAASGLCEAETSASTDFERCGLLKLVAAESWLKEKLVSHCGGGQKAVVFAHHIRVLDRLCRVMDLDSIRIDGSTPPITRQSLLSKFMSKNGPSLAFIGVTACAVGVDLSAASLAIFVELPPDASWLLQAEDRLHRHGQRQAVDILLLLAATTPSDRAAQNIQMQAAPPLTGSRVRFNPTITGDEAKALPRCEVSVRYTQGRLGGHTLKFFQPISDGRLLCLECLKPCEAHTVRPELVTSFTASDGEHVTHQASSTETDLFCAGSCRARFFGKRNESSLRRQLFDLERGVCQKCGADCHDLWQTLLASSPERRKKRLEDRHLFSFLEVAPGLKSPSKVTEGSLWQADHVVPVWRGGGLCGLENLQTLCTACHSEKTKKEAQERKACEFKDEGRRCAKPKLKMVTPQRPAHSRTVREKSKAKTAPKISQASLTWDRELKGKRICFDLTEDEVHLEQEGGDLWRHRGTNNVSAAGAAYELFGYNRKRGRPAGRTAVNFQYDRRQRTIMEYQLSDRPEREKTKRGDFVDSKEDGSAVLSLCPVTVCDSNVTVGQDDPEEPPARGARHHLLGFSNHQYQREPSENPAGENPAMIAADSIARAESLRVLHPGWWQLVCRARWEEESQDGIGDRTSEELGGT</sequence>
<evidence type="ECO:0000313" key="9">
    <source>
        <dbReference type="EMBL" id="CAK9004418.1"/>
    </source>
</evidence>
<dbReference type="PANTHER" id="PTHR45766">
    <property type="entry name" value="DNA ANNEALING HELICASE AND ENDONUCLEASE ZRANB3 FAMILY MEMBER"/>
    <property type="match status" value="1"/>
</dbReference>
<dbReference type="InterPro" id="IPR001650">
    <property type="entry name" value="Helicase_C-like"/>
</dbReference>
<protein>
    <submittedName>
        <fullName evidence="9">SWI/SNF-related matrix-associated actin-dependent regulator of chromatin subfamily A-like protein 1 homolog</fullName>
    </submittedName>
</protein>
<dbReference type="InterPro" id="IPR014001">
    <property type="entry name" value="Helicase_ATP-bd"/>
</dbReference>
<dbReference type="PROSITE" id="PS51194">
    <property type="entry name" value="HELICASE_CTER"/>
    <property type="match status" value="1"/>
</dbReference>
<dbReference type="SUPFAM" id="SSF68906">
    <property type="entry name" value="SAP domain"/>
    <property type="match status" value="1"/>
</dbReference>
<organism evidence="9 10">
    <name type="scientific">Durusdinium trenchii</name>
    <dbReference type="NCBI Taxonomy" id="1381693"/>
    <lineage>
        <taxon>Eukaryota</taxon>
        <taxon>Sar</taxon>
        <taxon>Alveolata</taxon>
        <taxon>Dinophyceae</taxon>
        <taxon>Suessiales</taxon>
        <taxon>Symbiodiniaceae</taxon>
        <taxon>Durusdinium</taxon>
    </lineage>
</organism>
<keyword evidence="2" id="KW-0378">Hydrolase</keyword>
<proteinExistence type="predicted"/>
<evidence type="ECO:0000313" key="10">
    <source>
        <dbReference type="Proteomes" id="UP001642464"/>
    </source>
</evidence>
<evidence type="ECO:0000259" key="7">
    <source>
        <dbReference type="PROSITE" id="PS51192"/>
    </source>
</evidence>
<dbReference type="PROSITE" id="PS50800">
    <property type="entry name" value="SAP"/>
    <property type="match status" value="1"/>
</dbReference>
<comment type="caution">
    <text evidence="9">The sequence shown here is derived from an EMBL/GenBank/DDBJ whole genome shotgun (WGS) entry which is preliminary data.</text>
</comment>
<evidence type="ECO:0000259" key="8">
    <source>
        <dbReference type="PROSITE" id="PS51194"/>
    </source>
</evidence>
<gene>
    <name evidence="9" type="ORF">SCF082_LOCUS8166</name>
</gene>
<reference evidence="9 10" key="1">
    <citation type="submission" date="2024-02" db="EMBL/GenBank/DDBJ databases">
        <authorList>
            <person name="Chen Y."/>
            <person name="Shah S."/>
            <person name="Dougan E. K."/>
            <person name="Thang M."/>
            <person name="Chan C."/>
        </authorList>
    </citation>
    <scope>NUCLEOTIDE SEQUENCE [LARGE SCALE GENOMIC DNA]</scope>
</reference>
<evidence type="ECO:0000256" key="2">
    <source>
        <dbReference type="ARBA" id="ARBA00022801"/>
    </source>
</evidence>
<name>A0ABP0ISL0_9DINO</name>
<feature type="domain" description="Helicase ATP-binding" evidence="7">
    <location>
        <begin position="376"/>
        <end position="544"/>
    </location>
</feature>
<dbReference type="Pfam" id="PF00271">
    <property type="entry name" value="Helicase_C"/>
    <property type="match status" value="1"/>
</dbReference>
<dbReference type="Gene3D" id="1.10.30.50">
    <property type="match status" value="1"/>
</dbReference>
<dbReference type="Gene3D" id="3.40.50.10810">
    <property type="entry name" value="Tandem AAA-ATPase domain"/>
    <property type="match status" value="1"/>
</dbReference>
<dbReference type="PANTHER" id="PTHR45766:SF3">
    <property type="entry name" value="DNA ANNEALING HELICASE AND ENDONUCLEASE ZRANB3"/>
    <property type="match status" value="1"/>
</dbReference>
<evidence type="ECO:0000256" key="5">
    <source>
        <dbReference type="SAM" id="MobiDB-lite"/>
    </source>
</evidence>
<dbReference type="InterPro" id="IPR036361">
    <property type="entry name" value="SAP_dom_sf"/>
</dbReference>
<evidence type="ECO:0000256" key="3">
    <source>
        <dbReference type="ARBA" id="ARBA00022806"/>
    </source>
</evidence>
<keyword evidence="3" id="KW-0347">Helicase</keyword>
<dbReference type="Proteomes" id="UP001642464">
    <property type="component" value="Unassembled WGS sequence"/>
</dbReference>
<evidence type="ECO:0000259" key="6">
    <source>
        <dbReference type="PROSITE" id="PS50800"/>
    </source>
</evidence>
<dbReference type="InterPro" id="IPR000330">
    <property type="entry name" value="SNF2_N"/>
</dbReference>
<dbReference type="InterPro" id="IPR027417">
    <property type="entry name" value="P-loop_NTPase"/>
</dbReference>